<evidence type="ECO:0000313" key="4">
    <source>
        <dbReference type="EMBL" id="UZA51259.1"/>
    </source>
</evidence>
<organism evidence="2 5">
    <name type="scientific">Moraxella bovis</name>
    <dbReference type="NCBI Taxonomy" id="476"/>
    <lineage>
        <taxon>Bacteria</taxon>
        <taxon>Pseudomonadati</taxon>
        <taxon>Pseudomonadota</taxon>
        <taxon>Gammaproteobacteria</taxon>
        <taxon>Moraxellales</taxon>
        <taxon>Moraxellaceae</taxon>
        <taxon>Moraxella</taxon>
    </lineage>
</organism>
<evidence type="ECO:0008006" key="8">
    <source>
        <dbReference type="Google" id="ProtNLM"/>
    </source>
</evidence>
<reference evidence="2 5" key="1">
    <citation type="submission" date="2018-06" db="EMBL/GenBank/DDBJ databases">
        <authorList>
            <consortium name="Pathogen Informatics"/>
            <person name="Doyle S."/>
        </authorList>
    </citation>
    <scope>NUCLEOTIDE SEQUENCE [LARGE SCALE GENOMIC DNA]</scope>
    <source>
        <strain evidence="2 5">NCTC9426</strain>
    </source>
</reference>
<feature type="chain" id="PRO_5044566287" description="Lipoprotein" evidence="1">
    <location>
        <begin position="21"/>
        <end position="159"/>
    </location>
</feature>
<evidence type="ECO:0000313" key="6">
    <source>
        <dbReference type="Proteomes" id="UP001163283"/>
    </source>
</evidence>
<keyword evidence="1" id="KW-0732">Signal</keyword>
<proteinExistence type="predicted"/>
<dbReference type="STRING" id="476.B0182_11330"/>
<feature type="signal peptide" evidence="1">
    <location>
        <begin position="1"/>
        <end position="20"/>
    </location>
</feature>
<accession>A0A1S9ZWL8</accession>
<dbReference type="AlphaFoldDB" id="A0A1S9ZWL8"/>
<dbReference type="Proteomes" id="UP001163283">
    <property type="component" value="Chromosome"/>
</dbReference>
<evidence type="ECO:0000256" key="1">
    <source>
        <dbReference type="SAM" id="SignalP"/>
    </source>
</evidence>
<evidence type="ECO:0000313" key="7">
    <source>
        <dbReference type="Proteomes" id="UP001163632"/>
    </source>
</evidence>
<sequence>MKTKAMLILSILLLSFTLTACDPFKGLRGYGQKAGANGKSKRFKNARGEARFDCQKGFIHAHEGNSYLEKHGLPLEIGGNFICDGDTPKLPKDCQGREIRSEAELNAFTTKHQLPLALNDFICKNGVPTIPVKDLEYWKRHESIMPTCKDSHGRKRPCV</sequence>
<dbReference type="Proteomes" id="UP001163632">
    <property type="component" value="Chromosome"/>
</dbReference>
<dbReference type="Proteomes" id="UP000254133">
    <property type="component" value="Unassembled WGS sequence"/>
</dbReference>
<reference evidence="3 6" key="2">
    <citation type="journal article" date="2022" name="BMC Microbiol.">
        <title>Whole genome sequencing of Moraxella bovis strains from North America reveals two genotypes with different genetic determinants.</title>
        <authorList>
            <person name="Wynn E.L."/>
            <person name="Hille M.M."/>
            <person name="Loy J.D."/>
            <person name="Schuller G."/>
            <person name="Kuhn K.L."/>
            <person name="Dickey A.M."/>
            <person name="Bono J.L."/>
            <person name="Clawson M.L."/>
        </authorList>
    </citation>
    <scope>NUCLEOTIDE SEQUENCE [LARGE SCALE GENOMIC DNA]</scope>
    <source>
        <strain evidence="3">SAM102599</strain>
        <strain evidence="4 6">SAM57978</strain>
    </source>
</reference>
<gene>
    <name evidence="3" type="ORF">LP092_02235</name>
    <name evidence="4" type="ORF">LP129_12340</name>
    <name evidence="2" type="ORF">NCTC9426_01126</name>
</gene>
<evidence type="ECO:0000313" key="5">
    <source>
        <dbReference type="Proteomes" id="UP000254133"/>
    </source>
</evidence>
<dbReference type="PROSITE" id="PS51257">
    <property type="entry name" value="PROKAR_LIPOPROTEIN"/>
    <property type="match status" value="1"/>
</dbReference>
<keyword evidence="7" id="KW-1185">Reference proteome</keyword>
<dbReference type="EMBL" id="CP087830">
    <property type="protein sequence ID" value="UZA03607.1"/>
    <property type="molecule type" value="Genomic_DNA"/>
</dbReference>
<protein>
    <recommendedName>
        <fullName evidence="8">Lipoprotein</fullName>
    </recommendedName>
</protein>
<evidence type="ECO:0000313" key="2">
    <source>
        <dbReference type="EMBL" id="STY91092.1"/>
    </source>
</evidence>
<dbReference type="KEGG" id="mboi:DQF64_12210"/>
<name>A0A1S9ZWL8_MORBO</name>
<evidence type="ECO:0000313" key="3">
    <source>
        <dbReference type="EMBL" id="UZA03607.1"/>
    </source>
</evidence>
<dbReference type="EMBL" id="UGPZ01000002">
    <property type="protein sequence ID" value="STY91092.1"/>
    <property type="molecule type" value="Genomic_DNA"/>
</dbReference>
<dbReference type="EMBL" id="CP087781">
    <property type="protein sequence ID" value="UZA51259.1"/>
    <property type="molecule type" value="Genomic_DNA"/>
</dbReference>
<dbReference type="RefSeq" id="WP_078275027.1">
    <property type="nucleotide sequence ID" value="NZ_CP030241.1"/>
</dbReference>